<dbReference type="EMBL" id="LLXL01000779">
    <property type="protein sequence ID" value="PKK68982.1"/>
    <property type="molecule type" value="Genomic_DNA"/>
</dbReference>
<comment type="caution">
    <text evidence="2">The sequence shown here is derived from an EMBL/GenBank/DDBJ whole genome shotgun (WGS) entry which is preliminary data.</text>
</comment>
<reference evidence="2 3" key="2">
    <citation type="submission" date="2017-10" db="EMBL/GenBank/DDBJ databases">
        <title>Extensive intraspecific genome diversity in a model arbuscular mycorrhizal fungus.</title>
        <authorList>
            <person name="Chen E.C.H."/>
            <person name="Morin E."/>
            <person name="Baudet D."/>
            <person name="Noel J."/>
            <person name="Ndikumana S."/>
            <person name="Charron P."/>
            <person name="St-Onge C."/>
            <person name="Giorgi J."/>
            <person name="Grigoriev I.V."/>
            <person name="Roux C."/>
            <person name="Martin F.M."/>
            <person name="Corradi N."/>
        </authorList>
    </citation>
    <scope>NUCLEOTIDE SEQUENCE [LARGE SCALE GENOMIC DNA]</scope>
    <source>
        <strain evidence="2 3">C2</strain>
    </source>
</reference>
<dbReference type="Proteomes" id="UP000233469">
    <property type="component" value="Unassembled WGS sequence"/>
</dbReference>
<feature type="domain" description="Gamma tubulin complex component C-terminal" evidence="1">
    <location>
        <begin position="2"/>
        <end position="87"/>
    </location>
</feature>
<gene>
    <name evidence="2" type="ORF">RhiirC2_517036</name>
</gene>
<dbReference type="VEuPathDB" id="FungiDB:FUN_010198"/>
<evidence type="ECO:0000313" key="3">
    <source>
        <dbReference type="Proteomes" id="UP000233469"/>
    </source>
</evidence>
<evidence type="ECO:0000313" key="2">
    <source>
        <dbReference type="EMBL" id="PKK68982.1"/>
    </source>
</evidence>
<dbReference type="VEuPathDB" id="FungiDB:RhiirFUN_022057"/>
<reference evidence="2 3" key="1">
    <citation type="submission" date="2016-04" db="EMBL/GenBank/DDBJ databases">
        <title>Genome analyses suggest a sexual origin of heterokaryosis in a supposedly ancient asexual fungus.</title>
        <authorList>
            <person name="Ropars J."/>
            <person name="Sedzielewska K."/>
            <person name="Noel J."/>
            <person name="Charron P."/>
            <person name="Farinelli L."/>
            <person name="Marton T."/>
            <person name="Kruger M."/>
            <person name="Pelin A."/>
            <person name="Brachmann A."/>
            <person name="Corradi N."/>
        </authorList>
    </citation>
    <scope>NUCLEOTIDE SEQUENCE [LARGE SCALE GENOMIC DNA]</scope>
    <source>
        <strain evidence="2 3">C2</strain>
    </source>
</reference>
<dbReference type="GO" id="GO:0043015">
    <property type="term" value="F:gamma-tubulin binding"/>
    <property type="evidence" value="ECO:0007669"/>
    <property type="project" value="InterPro"/>
</dbReference>
<name>A0A2N1N501_9GLOM</name>
<organism evidence="2 3">
    <name type="scientific">Rhizophagus irregularis</name>
    <dbReference type="NCBI Taxonomy" id="588596"/>
    <lineage>
        <taxon>Eukaryota</taxon>
        <taxon>Fungi</taxon>
        <taxon>Fungi incertae sedis</taxon>
        <taxon>Mucoromycota</taxon>
        <taxon>Glomeromycotina</taxon>
        <taxon>Glomeromycetes</taxon>
        <taxon>Glomerales</taxon>
        <taxon>Glomeraceae</taxon>
        <taxon>Rhizophagus</taxon>
    </lineage>
</organism>
<dbReference type="AlphaFoldDB" id="A0A2N1N501"/>
<sequence>MVHTIVLFCLYYDKFTRSLIALESQLSQVESTSTPSQMDSIDRTLHKFEDNFFYHIKLLIEALNFYSATETVQFLCLVVRLDYNLYYANHEGSNGSGMGGGY</sequence>
<accession>A0A2N1N501</accession>
<dbReference type="Pfam" id="PF04130">
    <property type="entry name" value="GCP_C_terminal"/>
    <property type="match status" value="1"/>
</dbReference>
<dbReference type="VEuPathDB" id="FungiDB:RhiirA1_489830"/>
<dbReference type="InterPro" id="IPR040457">
    <property type="entry name" value="GCP_C"/>
</dbReference>
<evidence type="ECO:0000259" key="1">
    <source>
        <dbReference type="Pfam" id="PF04130"/>
    </source>
</evidence>
<proteinExistence type="predicted"/>
<protein>
    <recommendedName>
        <fullName evidence="1">Gamma tubulin complex component C-terminal domain-containing protein</fullName>
    </recommendedName>
</protein>